<feature type="compositionally biased region" description="Polar residues" evidence="1">
    <location>
        <begin position="195"/>
        <end position="222"/>
    </location>
</feature>
<dbReference type="AlphaFoldDB" id="A0A4V1C4S4"/>
<dbReference type="PANTHER" id="PTHR28014">
    <property type="entry name" value="NEGATIVE REGULATOR OF RAS-CAMP PATHWAY"/>
    <property type="match status" value="1"/>
</dbReference>
<sequence length="587" mass="64645">MPCMLQDVLKVDPEAIHGLDTGDVENLVKFWTVFTRCGDSVAKGRRLENIAWRVWNHQTFCAAAEATTPSFPTGSLPREIERKIQQSSEDMPQLSASVDSIADEEAVDCTAASPTDSDRPRICRQDSCSSSRSRCNISSDEFEKMVTSIIQTKDDLTLPSPLPSPFMSSSKPAEKQVEDASTEKPRPATQALERTGSTSDSDAYKASPTQSVGSSQQSSPCTRDSPPTHPVIRGFSTSHIPMFHNVTSQPRPAPIDTIPEPTSSPQAKIVQSKKPQAKFALGGSSSCDDSHSERGNSPDLPRQPVPQIKRKMFQVGGSSEEGESLKSAMHSARSGLLSPQKKQASFSRQVVTRTFPPVMMDHEYSDVDESAIDDDDDDSEWEDSNEESGKSSMDDKTLFKRVDSKVNLTSRRSLITLMLERNDRQSKLGNGASQSASAIHQGRMPRQGPSFVASPNDSDDSPLMMKRGSRAAQLKPINEIPRSAAQPIVAPVHANNQQAALSPRTTRRNMLSTELTESLRRDLVWERSQKSSTVNAVLKRRHTSHNVANLKQYPERAVVKKENDGNASSWDQYFAREAFGGYHVKGW</sequence>
<dbReference type="GO" id="GO:0005737">
    <property type="term" value="C:cytoplasm"/>
    <property type="evidence" value="ECO:0007669"/>
    <property type="project" value="TreeGrafter"/>
</dbReference>
<dbReference type="GO" id="GO:0000122">
    <property type="term" value="P:negative regulation of transcription by RNA polymerase II"/>
    <property type="evidence" value="ECO:0007669"/>
    <property type="project" value="TreeGrafter"/>
</dbReference>
<proteinExistence type="predicted"/>
<evidence type="ECO:0000259" key="3">
    <source>
        <dbReference type="Pfam" id="PF11702"/>
    </source>
</evidence>
<gene>
    <name evidence="4" type="ORF">PoMZ_09585</name>
</gene>
<dbReference type="InterPro" id="IPR013860">
    <property type="entry name" value="AreA_GATA"/>
</dbReference>
<name>A0A4V1C4S4_PYROR</name>
<feature type="compositionally biased region" description="Acidic residues" evidence="1">
    <location>
        <begin position="366"/>
        <end position="386"/>
    </location>
</feature>
<evidence type="ECO:0000256" key="1">
    <source>
        <dbReference type="SAM" id="MobiDB-lite"/>
    </source>
</evidence>
<protein>
    <submittedName>
        <fullName evidence="4">Uncharacterized protein</fullName>
    </submittedName>
</protein>
<feature type="compositionally biased region" description="Basic and acidic residues" evidence="1">
    <location>
        <begin position="172"/>
        <end position="186"/>
    </location>
</feature>
<feature type="compositionally biased region" description="Polar residues" evidence="1">
    <location>
        <begin position="340"/>
        <end position="352"/>
    </location>
</feature>
<dbReference type="Pfam" id="PF08550">
    <property type="entry name" value="GATA_AreA"/>
    <property type="match status" value="1"/>
</dbReference>
<dbReference type="EMBL" id="CP034204">
    <property type="protein sequence ID" value="QBZ53895.1"/>
    <property type="molecule type" value="Genomic_DNA"/>
</dbReference>
<feature type="domain" description="Nitrogen regulatory protein areA GATA-like" evidence="2">
    <location>
        <begin position="31"/>
        <end position="56"/>
    </location>
</feature>
<evidence type="ECO:0000313" key="5">
    <source>
        <dbReference type="Proteomes" id="UP000294847"/>
    </source>
</evidence>
<organism evidence="4 5">
    <name type="scientific">Pyricularia oryzae</name>
    <name type="common">Rice blast fungus</name>
    <name type="synonym">Magnaporthe oryzae</name>
    <dbReference type="NCBI Taxonomy" id="318829"/>
    <lineage>
        <taxon>Eukaryota</taxon>
        <taxon>Fungi</taxon>
        <taxon>Dikarya</taxon>
        <taxon>Ascomycota</taxon>
        <taxon>Pezizomycotina</taxon>
        <taxon>Sordariomycetes</taxon>
        <taxon>Sordariomycetidae</taxon>
        <taxon>Magnaporthales</taxon>
        <taxon>Pyriculariaceae</taxon>
        <taxon>Pyricularia</taxon>
    </lineage>
</organism>
<dbReference type="PANTHER" id="PTHR28014:SF1">
    <property type="entry name" value="NEGATIVE REGULATOR OF RAS-CAMP PATHWAY"/>
    <property type="match status" value="1"/>
</dbReference>
<feature type="compositionally biased region" description="Basic and acidic residues" evidence="1">
    <location>
        <begin position="387"/>
        <end position="396"/>
    </location>
</feature>
<dbReference type="GO" id="GO:0031930">
    <property type="term" value="P:mitochondria-nucleus signaling pathway"/>
    <property type="evidence" value="ECO:0007669"/>
    <property type="project" value="TreeGrafter"/>
</dbReference>
<dbReference type="InterPro" id="IPR053043">
    <property type="entry name" value="Ras-cAMP_regulatory"/>
</dbReference>
<feature type="region of interest" description="Disordered" evidence="1">
    <location>
        <begin position="110"/>
        <end position="134"/>
    </location>
</feature>
<dbReference type="InterPro" id="IPR021711">
    <property type="entry name" value="DUF3295"/>
</dbReference>
<feature type="compositionally biased region" description="Low complexity" evidence="1">
    <location>
        <begin position="125"/>
        <end position="134"/>
    </location>
</feature>
<feature type="compositionally biased region" description="Polar residues" evidence="1">
    <location>
        <begin position="235"/>
        <end position="250"/>
    </location>
</feature>
<reference evidence="4 5" key="1">
    <citation type="journal article" date="2019" name="Mol. Biol. Evol.">
        <title>Blast fungal genomes show frequent chromosomal changes, gene gains and losses, and effector gene turnover.</title>
        <authorList>
            <person name="Gomez Luciano L.B."/>
            <person name="Jason Tsai I."/>
            <person name="Chuma I."/>
            <person name="Tosa Y."/>
            <person name="Chen Y.H."/>
            <person name="Li J.Y."/>
            <person name="Li M.Y."/>
            <person name="Jade Lu M.Y."/>
            <person name="Nakayashiki H."/>
            <person name="Li W.H."/>
        </authorList>
    </citation>
    <scope>NUCLEOTIDE SEQUENCE [LARGE SCALE GENOMIC DNA]</scope>
    <source>
        <strain evidence="4">MZ5-1-6</strain>
    </source>
</reference>
<evidence type="ECO:0000313" key="4">
    <source>
        <dbReference type="EMBL" id="QBZ53895.1"/>
    </source>
</evidence>
<accession>A0A4V1C4S4</accession>
<dbReference type="OMA" id="NGYHSKG"/>
<feature type="domain" description="DUF3295" evidence="3">
    <location>
        <begin position="88"/>
        <end position="587"/>
    </location>
</feature>
<feature type="region of interest" description="Disordered" evidence="1">
    <location>
        <begin position="425"/>
        <end position="464"/>
    </location>
</feature>
<dbReference type="Pfam" id="PF11702">
    <property type="entry name" value="DUF3295"/>
    <property type="match status" value="1"/>
</dbReference>
<dbReference type="VEuPathDB" id="FungiDB:M_BR32_EuGene_00083191"/>
<evidence type="ECO:0000259" key="2">
    <source>
        <dbReference type="Pfam" id="PF08550"/>
    </source>
</evidence>
<dbReference type="GO" id="GO:0006808">
    <property type="term" value="P:regulation of nitrogen utilization"/>
    <property type="evidence" value="ECO:0007669"/>
    <property type="project" value="TreeGrafter"/>
</dbReference>
<dbReference type="Proteomes" id="UP000294847">
    <property type="component" value="Chromosome 1"/>
</dbReference>
<feature type="compositionally biased region" description="Polar residues" evidence="1">
    <location>
        <begin position="427"/>
        <end position="438"/>
    </location>
</feature>
<feature type="region of interest" description="Disordered" evidence="1">
    <location>
        <begin position="153"/>
        <end position="396"/>
    </location>
</feature>